<dbReference type="Pfam" id="PF09084">
    <property type="entry name" value="NMT1"/>
    <property type="match status" value="1"/>
</dbReference>
<protein>
    <submittedName>
        <fullName evidence="3">NitT/TauT family transport system substrate-binding protein</fullName>
    </submittedName>
</protein>
<feature type="signal peptide" evidence="1">
    <location>
        <begin position="1"/>
        <end position="25"/>
    </location>
</feature>
<name>A0A1H4AAJ6_9RHOB</name>
<dbReference type="InterPro" id="IPR006311">
    <property type="entry name" value="TAT_signal"/>
</dbReference>
<reference evidence="3 4" key="1">
    <citation type="submission" date="2016-10" db="EMBL/GenBank/DDBJ databases">
        <authorList>
            <person name="de Groot N.N."/>
        </authorList>
    </citation>
    <scope>NUCLEOTIDE SEQUENCE [LARGE SCALE GENOMIC DNA]</scope>
    <source>
        <strain evidence="3 4">DSM 15345</strain>
    </source>
</reference>
<feature type="chain" id="PRO_5011433624" evidence="1">
    <location>
        <begin position="26"/>
        <end position="344"/>
    </location>
</feature>
<dbReference type="STRING" id="89524.SAMN05444370_104141"/>
<dbReference type="GO" id="GO:0009228">
    <property type="term" value="P:thiamine biosynthetic process"/>
    <property type="evidence" value="ECO:0007669"/>
    <property type="project" value="InterPro"/>
</dbReference>
<dbReference type="PANTHER" id="PTHR31528">
    <property type="entry name" value="4-AMINO-5-HYDROXYMETHYL-2-METHYLPYRIMIDINE PHOSPHATE SYNTHASE THI11-RELATED"/>
    <property type="match status" value="1"/>
</dbReference>
<evidence type="ECO:0000256" key="1">
    <source>
        <dbReference type="SAM" id="SignalP"/>
    </source>
</evidence>
<keyword evidence="1" id="KW-0732">Signal</keyword>
<dbReference type="Proteomes" id="UP000198703">
    <property type="component" value="Unassembled WGS sequence"/>
</dbReference>
<evidence type="ECO:0000313" key="3">
    <source>
        <dbReference type="EMBL" id="SEA32920.1"/>
    </source>
</evidence>
<evidence type="ECO:0000313" key="4">
    <source>
        <dbReference type="Proteomes" id="UP000198703"/>
    </source>
</evidence>
<dbReference type="Gene3D" id="3.40.190.10">
    <property type="entry name" value="Periplasmic binding protein-like II"/>
    <property type="match status" value="2"/>
</dbReference>
<feature type="domain" description="SsuA/THI5-like" evidence="2">
    <location>
        <begin position="46"/>
        <end position="259"/>
    </location>
</feature>
<proteinExistence type="predicted"/>
<dbReference type="RefSeq" id="WP_217632129.1">
    <property type="nucleotide sequence ID" value="NZ_FNQM01000004.1"/>
</dbReference>
<dbReference type="PANTHER" id="PTHR31528:SF15">
    <property type="entry name" value="RIBOFLAVIN-BINDING PROTEIN RIBY"/>
    <property type="match status" value="1"/>
</dbReference>
<dbReference type="InterPro" id="IPR027939">
    <property type="entry name" value="NMT1/THI5"/>
</dbReference>
<sequence>MMLTRRSLLATSAAAGALAAAPLRAQSAMPVKMILNWRYQGPQGWFFLAEDRGYFADAGVEMTMDQGSGSGAAVGSVAGGGYDMGFGDINALIQLAADKPEEAPIAVYVMYNRPPFTVAVKADSDIHTAKDLEGRKLGGAANDGALKLWPAFADVAGIDTSGVEVLNFQPSLREQMLRTGEVEGVFGFVNTIRFSAMLSGMDPDKEIRFINYGDYGMDLYSNALIVSKRLAEEHPEQVRGVVAAIDRGIRDTLADPDAAIDAVARREALIDKRVEKLRLMATLSDEMGHPEIAEFGLGMPDPERLKKAIDIVVKANGLSRTPALDEVFTDAFLPPMADRITSLG</sequence>
<accession>A0A1H4AAJ6</accession>
<organism evidence="3 4">
    <name type="scientific">Rubrimonas cliftonensis</name>
    <dbReference type="NCBI Taxonomy" id="89524"/>
    <lineage>
        <taxon>Bacteria</taxon>
        <taxon>Pseudomonadati</taxon>
        <taxon>Pseudomonadota</taxon>
        <taxon>Alphaproteobacteria</taxon>
        <taxon>Rhodobacterales</taxon>
        <taxon>Paracoccaceae</taxon>
        <taxon>Rubrimonas</taxon>
    </lineage>
</organism>
<keyword evidence="4" id="KW-1185">Reference proteome</keyword>
<dbReference type="PROSITE" id="PS51318">
    <property type="entry name" value="TAT"/>
    <property type="match status" value="1"/>
</dbReference>
<dbReference type="EMBL" id="FNQM01000004">
    <property type="protein sequence ID" value="SEA32920.1"/>
    <property type="molecule type" value="Genomic_DNA"/>
</dbReference>
<gene>
    <name evidence="3" type="ORF">SAMN05444370_104141</name>
</gene>
<dbReference type="AlphaFoldDB" id="A0A1H4AAJ6"/>
<dbReference type="SUPFAM" id="SSF53850">
    <property type="entry name" value="Periplasmic binding protein-like II"/>
    <property type="match status" value="1"/>
</dbReference>
<dbReference type="InterPro" id="IPR015168">
    <property type="entry name" value="SsuA/THI5"/>
</dbReference>
<evidence type="ECO:0000259" key="2">
    <source>
        <dbReference type="Pfam" id="PF09084"/>
    </source>
</evidence>